<protein>
    <submittedName>
        <fullName evidence="1">Uncharacterized protein</fullName>
    </submittedName>
</protein>
<dbReference type="InterPro" id="IPR008962">
    <property type="entry name" value="PapD-like_sf"/>
</dbReference>
<accession>A0A2A6BHG3</accession>
<evidence type="ECO:0000313" key="1">
    <source>
        <dbReference type="EnsemblMetazoa" id="PPA25923.1"/>
    </source>
</evidence>
<dbReference type="AlphaFoldDB" id="A0A2A6BHG3"/>
<dbReference type="SUPFAM" id="SSF49354">
    <property type="entry name" value="PapD-like"/>
    <property type="match status" value="1"/>
</dbReference>
<dbReference type="Proteomes" id="UP000005239">
    <property type="component" value="Unassembled WGS sequence"/>
</dbReference>
<accession>A0A8R1UFM9</accession>
<keyword evidence="2" id="KW-1185">Reference proteome</keyword>
<name>A0A2A6BHG3_PRIPA</name>
<dbReference type="Gene3D" id="2.60.40.10">
    <property type="entry name" value="Immunoglobulins"/>
    <property type="match status" value="1"/>
</dbReference>
<proteinExistence type="predicted"/>
<dbReference type="InterPro" id="IPR013783">
    <property type="entry name" value="Ig-like_fold"/>
</dbReference>
<organism evidence="1 2">
    <name type="scientific">Pristionchus pacificus</name>
    <name type="common">Parasitic nematode worm</name>
    <dbReference type="NCBI Taxonomy" id="54126"/>
    <lineage>
        <taxon>Eukaryota</taxon>
        <taxon>Metazoa</taxon>
        <taxon>Ecdysozoa</taxon>
        <taxon>Nematoda</taxon>
        <taxon>Chromadorea</taxon>
        <taxon>Rhabditida</taxon>
        <taxon>Rhabditina</taxon>
        <taxon>Diplogasteromorpha</taxon>
        <taxon>Diplogasteroidea</taxon>
        <taxon>Neodiplogasteridae</taxon>
        <taxon>Pristionchus</taxon>
    </lineage>
</organism>
<reference evidence="2" key="1">
    <citation type="journal article" date="2008" name="Nat. Genet.">
        <title>The Pristionchus pacificus genome provides a unique perspective on nematode lifestyle and parasitism.</title>
        <authorList>
            <person name="Dieterich C."/>
            <person name="Clifton S.W."/>
            <person name="Schuster L.N."/>
            <person name="Chinwalla A."/>
            <person name="Delehaunty K."/>
            <person name="Dinkelacker I."/>
            <person name="Fulton L."/>
            <person name="Fulton R."/>
            <person name="Godfrey J."/>
            <person name="Minx P."/>
            <person name="Mitreva M."/>
            <person name="Roeseler W."/>
            <person name="Tian H."/>
            <person name="Witte H."/>
            <person name="Yang S.P."/>
            <person name="Wilson R.K."/>
            <person name="Sommer R.J."/>
        </authorList>
    </citation>
    <scope>NUCLEOTIDE SEQUENCE [LARGE SCALE GENOMIC DNA]</scope>
    <source>
        <strain evidence="2">PS312</strain>
    </source>
</reference>
<sequence length="127" mass="14506">NSNDVQDPALTFEANVNGLQTKTISIKNVDSRSMYWRFASAPNGVSANLERGFLKSGQSEIVDFTCSAYGETWFEGSITLLYWFTTEENDDKLNKDEFKKIFLEREKKGEVRCKEIKVLLEDSTDSE</sequence>
<evidence type="ECO:0000313" key="2">
    <source>
        <dbReference type="Proteomes" id="UP000005239"/>
    </source>
</evidence>
<reference evidence="1" key="2">
    <citation type="submission" date="2022-06" db="UniProtKB">
        <authorList>
            <consortium name="EnsemblMetazoa"/>
        </authorList>
    </citation>
    <scope>IDENTIFICATION</scope>
    <source>
        <strain evidence="1">PS312</strain>
    </source>
</reference>
<dbReference type="EnsemblMetazoa" id="PPA25923.1">
    <property type="protein sequence ID" value="PPA25923.1"/>
    <property type="gene ID" value="WBGene00115477"/>
</dbReference>
<gene>
    <name evidence="1" type="primary">WBGene00115477</name>
</gene>